<dbReference type="InterPro" id="IPR026350">
    <property type="entry name" value="GxxExxY"/>
</dbReference>
<evidence type="ECO:0008006" key="3">
    <source>
        <dbReference type="Google" id="ProtNLM"/>
    </source>
</evidence>
<dbReference type="NCBIfam" id="TIGR04256">
    <property type="entry name" value="GxxExxY"/>
    <property type="match status" value="1"/>
</dbReference>
<dbReference type="PATRIC" id="fig|243090.15.peg.3764"/>
<evidence type="ECO:0000313" key="2">
    <source>
        <dbReference type="Proteomes" id="UP000001025"/>
    </source>
</evidence>
<dbReference type="STRING" id="243090.RB7800"/>
<dbReference type="Proteomes" id="UP000001025">
    <property type="component" value="Chromosome"/>
</dbReference>
<name>Q7UN39_RHOBA</name>
<dbReference type="Pfam" id="PF13366">
    <property type="entry name" value="PDDEXK_3"/>
    <property type="match status" value="1"/>
</dbReference>
<dbReference type="OrthoDB" id="9798792at2"/>
<gene>
    <name evidence="1" type="ordered locus">RB7800</name>
</gene>
<dbReference type="InParanoid" id="Q7UN39"/>
<keyword evidence="2" id="KW-1185">Reference proteome</keyword>
<dbReference type="HOGENOM" id="CLU_134960_0_0_0"/>
<proteinExistence type="predicted"/>
<dbReference type="KEGG" id="rba:RB7800"/>
<evidence type="ECO:0000313" key="1">
    <source>
        <dbReference type="EMBL" id="CAD75580.1"/>
    </source>
</evidence>
<reference evidence="1 2" key="1">
    <citation type="journal article" date="2003" name="Proc. Natl. Acad. Sci. U.S.A.">
        <title>Complete genome sequence of the marine planctomycete Pirellula sp. strain 1.</title>
        <authorList>
            <person name="Gloeckner F.O."/>
            <person name="Kube M."/>
            <person name="Bauer M."/>
            <person name="Teeling H."/>
            <person name="Lombardot T."/>
            <person name="Ludwig W."/>
            <person name="Gade D."/>
            <person name="Beck A."/>
            <person name="Borzym K."/>
            <person name="Heitmann K."/>
            <person name="Rabus R."/>
            <person name="Schlesner H."/>
            <person name="Amann R."/>
            <person name="Reinhardt R."/>
        </authorList>
    </citation>
    <scope>NUCLEOTIDE SEQUENCE [LARGE SCALE GENOMIC DNA]</scope>
    <source>
        <strain evidence="2">DSM 10527 / NCIMB 13988 / SH1</strain>
    </source>
</reference>
<accession>Q7UN39</accession>
<organism evidence="1 2">
    <name type="scientific">Rhodopirellula baltica (strain DSM 10527 / NCIMB 13988 / SH1)</name>
    <dbReference type="NCBI Taxonomy" id="243090"/>
    <lineage>
        <taxon>Bacteria</taxon>
        <taxon>Pseudomonadati</taxon>
        <taxon>Planctomycetota</taxon>
        <taxon>Planctomycetia</taxon>
        <taxon>Pirellulales</taxon>
        <taxon>Pirellulaceae</taxon>
        <taxon>Rhodopirellula</taxon>
    </lineage>
</organism>
<dbReference type="EnsemblBacteria" id="CAD75580">
    <property type="protein sequence ID" value="CAD75580"/>
    <property type="gene ID" value="RB7800"/>
</dbReference>
<sequence>MGFMFKQEGYDLMGAAFEVYNQLGYGMAEEIYQSALEVELGLRGISFVAQTELRVYFKGHLLTPKYRPDLLAFGGIVVELKALKELCPDHEAQLFNYMRIARKRVGYLINFGKKGDLEWKRFVIDDLQTQRSH</sequence>
<dbReference type="eggNOG" id="COG0614">
    <property type="taxonomic scope" value="Bacteria"/>
</dbReference>
<dbReference type="AlphaFoldDB" id="Q7UN39"/>
<protein>
    <recommendedName>
        <fullName evidence="3">GxxExxY protein</fullName>
    </recommendedName>
</protein>
<dbReference type="EMBL" id="BX294146">
    <property type="protein sequence ID" value="CAD75580.1"/>
    <property type="molecule type" value="Genomic_DNA"/>
</dbReference>